<accession>A0A2W4ZBN0</accession>
<dbReference type="EMBL" id="QBMP01000090">
    <property type="protein sequence ID" value="PZO55625.1"/>
    <property type="molecule type" value="Genomic_DNA"/>
</dbReference>
<evidence type="ECO:0000313" key="3">
    <source>
        <dbReference type="EMBL" id="PZO55625.1"/>
    </source>
</evidence>
<dbReference type="Pfam" id="PF00656">
    <property type="entry name" value="Peptidase_C14"/>
    <property type="match status" value="1"/>
</dbReference>
<evidence type="ECO:0000256" key="1">
    <source>
        <dbReference type="SAM" id="MobiDB-lite"/>
    </source>
</evidence>
<evidence type="ECO:0000313" key="4">
    <source>
        <dbReference type="Proteomes" id="UP000249794"/>
    </source>
</evidence>
<dbReference type="InterPro" id="IPR011600">
    <property type="entry name" value="Pept_C14_caspase"/>
</dbReference>
<dbReference type="InterPro" id="IPR052039">
    <property type="entry name" value="Caspase-related_regulators"/>
</dbReference>
<feature type="compositionally biased region" description="Acidic residues" evidence="1">
    <location>
        <begin position="280"/>
        <end position="292"/>
    </location>
</feature>
<reference evidence="4" key="1">
    <citation type="submission" date="2018-04" db="EMBL/GenBank/DDBJ databases">
        <authorList>
            <person name="Cornet L."/>
        </authorList>
    </citation>
    <scope>NUCLEOTIDE SEQUENCE [LARGE SCALE GENOMIC DNA]</scope>
</reference>
<protein>
    <recommendedName>
        <fullName evidence="2">Peptidase C14 caspase domain-containing protein</fullName>
    </recommendedName>
</protein>
<feature type="region of interest" description="Disordered" evidence="1">
    <location>
        <begin position="375"/>
        <end position="451"/>
    </location>
</feature>
<comment type="caution">
    <text evidence="3">The sequence shown here is derived from an EMBL/GenBank/DDBJ whole genome shotgun (WGS) entry which is preliminary data.</text>
</comment>
<feature type="compositionally biased region" description="Basic and acidic residues" evidence="1">
    <location>
        <begin position="306"/>
        <end position="318"/>
    </location>
</feature>
<reference evidence="3 4" key="2">
    <citation type="submission" date="2018-06" db="EMBL/GenBank/DDBJ databases">
        <title>Metagenomic assembly of (sub)arctic Cyanobacteria and their associated microbiome from non-axenic cultures.</title>
        <authorList>
            <person name="Baurain D."/>
        </authorList>
    </citation>
    <scope>NUCLEOTIDE SEQUENCE [LARGE SCALE GENOMIC DNA]</scope>
    <source>
        <strain evidence="3">ULC027bin1</strain>
    </source>
</reference>
<evidence type="ECO:0000259" key="2">
    <source>
        <dbReference type="Pfam" id="PF00656"/>
    </source>
</evidence>
<dbReference type="PANTHER" id="PTHR22576">
    <property type="entry name" value="MUCOSA ASSOCIATED LYMPHOID TISSUE LYMPHOMA TRANSLOCATION PROTEIN 1/PARACASPASE"/>
    <property type="match status" value="1"/>
</dbReference>
<dbReference type="InterPro" id="IPR029030">
    <property type="entry name" value="Caspase-like_dom_sf"/>
</dbReference>
<dbReference type="GO" id="GO:0004197">
    <property type="term" value="F:cysteine-type endopeptidase activity"/>
    <property type="evidence" value="ECO:0007669"/>
    <property type="project" value="InterPro"/>
</dbReference>
<feature type="compositionally biased region" description="Low complexity" evidence="1">
    <location>
        <begin position="429"/>
        <end position="445"/>
    </location>
</feature>
<proteinExistence type="predicted"/>
<dbReference type="Proteomes" id="UP000249794">
    <property type="component" value="Unassembled WGS sequence"/>
</dbReference>
<dbReference type="GO" id="GO:0006508">
    <property type="term" value="P:proteolysis"/>
    <property type="evidence" value="ECO:0007669"/>
    <property type="project" value="InterPro"/>
</dbReference>
<dbReference type="Gene3D" id="3.40.50.1460">
    <property type="match status" value="1"/>
</dbReference>
<name>A0A2W4ZBN0_9CYAN</name>
<sequence>MPNSWAITIGINQYRHLQPLMHAQNDALFTHRFLTEEAGFRADHCVLLSDLATSVEHQVVYPDKLALLEWLQTITQQVNQGDRVIFFFSGYGAQADGTDYLMPIDGDPGQIENTGIAAADLMAELSNLPTDKTLLLLDINRSQGSLSGQAIGQQVIDLAEKYEVATLLSCQPEQYSHETFGTRHGLFTAALLEAWRQNCTTIGEISDYLIQRLPELCEHHWRPIQNPVSLIPAPLETVTILVEDAIAPDLEAFPPLALEIPAALKNPETSEPIESPYVNEYEDNLGSDDLDSGDLTLKPPSLQPSYREDKEAYGEEVDRNTGNAIVPYRKPVNGAQMRNWGLLALAVLVLGVLIKQPFIQVAWKDLSEKISGVASRATGDGTGEGTADEATGTGSKDQLTSEAGAEAAKVTPTAEDAAPTSTDSVSDSAAVPTTNNNGANTAAETDSNAGLEADQTTAKALIAKASAALTNRQYSEALIALQRVPQSQRDNTFSSILTKARAGAAEAQQANASVLTEARTAIQPIQATQFTEAIAKARRIQPGEPYYEAAQSDIRSWSQVILDIAEGRATSGNLEGAIAAATIMPYDNKELYQKAKDRIAFWQQRQNSRQIIVEAQAIPKSGQASSYQEGIVRLREIPIEHPEYEKAQRLADDWSERIFSIAQARAAQGRQPAAIQAAILVPAGTTAYEPAQQAIRRWQAP</sequence>
<organism evidence="3 4">
    <name type="scientific">Phormidesmis priestleyi</name>
    <dbReference type="NCBI Taxonomy" id="268141"/>
    <lineage>
        <taxon>Bacteria</taxon>
        <taxon>Bacillati</taxon>
        <taxon>Cyanobacteriota</taxon>
        <taxon>Cyanophyceae</taxon>
        <taxon>Leptolyngbyales</taxon>
        <taxon>Leptolyngbyaceae</taxon>
        <taxon>Phormidesmis</taxon>
    </lineage>
</organism>
<dbReference type="AlphaFoldDB" id="A0A2W4ZBN0"/>
<feature type="domain" description="Peptidase C14 caspase" evidence="2">
    <location>
        <begin position="5"/>
        <end position="209"/>
    </location>
</feature>
<dbReference type="SUPFAM" id="SSF52129">
    <property type="entry name" value="Caspase-like"/>
    <property type="match status" value="1"/>
</dbReference>
<gene>
    <name evidence="3" type="ORF">DCF15_10140</name>
</gene>
<dbReference type="PANTHER" id="PTHR22576:SF37">
    <property type="entry name" value="MUCOSA-ASSOCIATED LYMPHOID TISSUE LYMPHOMA TRANSLOCATION PROTEIN 1"/>
    <property type="match status" value="1"/>
</dbReference>
<feature type="region of interest" description="Disordered" evidence="1">
    <location>
        <begin position="268"/>
        <end position="318"/>
    </location>
</feature>